<proteinExistence type="predicted"/>
<dbReference type="AlphaFoldDB" id="F2UC29"/>
<protein>
    <submittedName>
        <fullName evidence="1">Uncharacterized protein</fullName>
    </submittedName>
</protein>
<dbReference type="InParanoid" id="F2UC29"/>
<reference evidence="1" key="1">
    <citation type="submission" date="2009-08" db="EMBL/GenBank/DDBJ databases">
        <title>Annotation of Salpingoeca rosetta.</title>
        <authorList>
            <consortium name="The Broad Institute Genome Sequencing Platform"/>
            <person name="Russ C."/>
            <person name="Cuomo C."/>
            <person name="Burger G."/>
            <person name="Gray M.W."/>
            <person name="Holland P.W.H."/>
            <person name="King N."/>
            <person name="Lang F.B.F."/>
            <person name="Roger A.J."/>
            <person name="Ruiz-Trillo I."/>
            <person name="Young S.K."/>
            <person name="Zeng Q."/>
            <person name="Gargeya S."/>
            <person name="Alvarado L."/>
            <person name="Berlin A."/>
            <person name="Chapman S.B."/>
            <person name="Chen Z."/>
            <person name="Freedman E."/>
            <person name="Gellesch M."/>
            <person name="Goldberg J."/>
            <person name="Griggs A."/>
            <person name="Gujja S."/>
            <person name="Heilman E."/>
            <person name="Heiman D."/>
            <person name="Howarth C."/>
            <person name="Mehta T."/>
            <person name="Neiman D."/>
            <person name="Pearson M."/>
            <person name="Roberts A."/>
            <person name="Saif S."/>
            <person name="Shea T."/>
            <person name="Shenoy N."/>
            <person name="Sisk P."/>
            <person name="Stolte C."/>
            <person name="Sykes S."/>
            <person name="White J."/>
            <person name="Yandava C."/>
            <person name="Haas B."/>
            <person name="Nusbaum C."/>
            <person name="Birren B."/>
        </authorList>
    </citation>
    <scope>NUCLEOTIDE SEQUENCE [LARGE SCALE GENOMIC DNA]</scope>
    <source>
        <strain evidence="1">ATCC 50818</strain>
    </source>
</reference>
<dbReference type="Proteomes" id="UP000007799">
    <property type="component" value="Unassembled WGS sequence"/>
</dbReference>
<dbReference type="EMBL" id="GL832968">
    <property type="protein sequence ID" value="EGD74136.1"/>
    <property type="molecule type" value="Genomic_DNA"/>
</dbReference>
<gene>
    <name evidence="1" type="ORF">PTSG_12402</name>
</gene>
<dbReference type="RefSeq" id="XP_004993037.1">
    <property type="nucleotide sequence ID" value="XM_004992980.1"/>
</dbReference>
<name>F2UC29_SALR5</name>
<sequence length="290" mass="32841">MSVSLSDCHTLSERTGTRQSAEARCYAIPCLRCHRPSERTCVSSPAQGKERTIVWRHLSHSLVSLLVDSLTKRLSTRHPLMPLPKFRLHGASNNVVGREKQGKHDGERFCVPLSVCSDGRVLAVMTTCQQKPWISVNRRRLTLPRVPISRKDGANRDCAADIIHLRTGTMPSSMRGSVPPHITREVRECAWSFVAQPGGQGISWTVCIDKDAGVKQRKHKTYVVISNDRLHEYRFTWVMPWDSATASVIPKLYHFDVLPDFHDLTYGSKLDARAQRKTYIQLKRMFGKAV</sequence>
<dbReference type="KEGG" id="sre:PTSG_12402"/>
<organism evidence="2">
    <name type="scientific">Salpingoeca rosetta (strain ATCC 50818 / BSB-021)</name>
    <dbReference type="NCBI Taxonomy" id="946362"/>
    <lineage>
        <taxon>Eukaryota</taxon>
        <taxon>Choanoflagellata</taxon>
        <taxon>Craspedida</taxon>
        <taxon>Salpingoecidae</taxon>
        <taxon>Salpingoeca</taxon>
    </lineage>
</organism>
<keyword evidence="2" id="KW-1185">Reference proteome</keyword>
<accession>F2UC29</accession>
<dbReference type="GeneID" id="16073611"/>
<evidence type="ECO:0000313" key="1">
    <source>
        <dbReference type="EMBL" id="EGD74136.1"/>
    </source>
</evidence>
<evidence type="ECO:0000313" key="2">
    <source>
        <dbReference type="Proteomes" id="UP000007799"/>
    </source>
</evidence>